<evidence type="ECO:0000256" key="1">
    <source>
        <dbReference type="SAM" id="MobiDB-lite"/>
    </source>
</evidence>
<name>A0ABQ9HC53_9NEOP</name>
<gene>
    <name evidence="2" type="ORF">PR048_018252</name>
</gene>
<evidence type="ECO:0000313" key="3">
    <source>
        <dbReference type="Proteomes" id="UP001159363"/>
    </source>
</evidence>
<evidence type="ECO:0000313" key="2">
    <source>
        <dbReference type="EMBL" id="KAJ8881766.1"/>
    </source>
</evidence>
<dbReference type="EMBL" id="JARBHB010000006">
    <property type="protein sequence ID" value="KAJ8881766.1"/>
    <property type="molecule type" value="Genomic_DNA"/>
</dbReference>
<protein>
    <submittedName>
        <fullName evidence="2">Uncharacterized protein</fullName>
    </submittedName>
</protein>
<sequence length="499" mass="55146">MPRMENLELQLHDGNSPPPPPQPKRYPRFWHDYQPTGVILIFEGCSDAAAQFSPPTKANRIRFLAGLLPGISAPAHWTTTTATNFLHYVICNRAYYATTTSWSRRPHMCIATIELRATKRKLAVGRETSQFNDTEMFLISLRKEIDKIPEDLQVQTRIKILDVIYGSQQQSWYRMHNVDPSIRDYFTQPQASNSRTPFSTNNLQHAQSGPSNSLNASRGLGQRDTDWRCPYLEWRIRNGAIPGATPTPLNLSPCAVIGQPLPPPSLSVPASCDDLLAKPASSGGELYGSAVQPHEKCVVLICVCLLASTRMCVLVLLSFYILCLVEFLTDKNIKRTGLVTGLANVQILAARQTVFMLVVRSLAMATVSAAPNAHPGVLGTSQHSPLPSSDWLPELSQAHGLSSAGYLLYRAAGLQPDLVATLHKIRPFDACYSAAHTTGGLRPISKRREPRGKSEAANIILSGYRVDSKCWTTTDMEDNAINYLNCTDRSEFGMRSPPF</sequence>
<proteinExistence type="predicted"/>
<feature type="compositionally biased region" description="Polar residues" evidence="1">
    <location>
        <begin position="187"/>
        <end position="216"/>
    </location>
</feature>
<keyword evidence="3" id="KW-1185">Reference proteome</keyword>
<reference evidence="2 3" key="1">
    <citation type="submission" date="2023-02" db="EMBL/GenBank/DDBJ databases">
        <title>LHISI_Scaffold_Assembly.</title>
        <authorList>
            <person name="Stuart O.P."/>
            <person name="Cleave R."/>
            <person name="Magrath M.J.L."/>
            <person name="Mikheyev A.S."/>
        </authorList>
    </citation>
    <scope>NUCLEOTIDE SEQUENCE [LARGE SCALE GENOMIC DNA]</scope>
    <source>
        <strain evidence="2">Daus_M_001</strain>
        <tissue evidence="2">Leg muscle</tissue>
    </source>
</reference>
<feature type="region of interest" description="Disordered" evidence="1">
    <location>
        <begin position="1"/>
        <end position="26"/>
    </location>
</feature>
<dbReference type="Proteomes" id="UP001159363">
    <property type="component" value="Chromosome 5"/>
</dbReference>
<accession>A0ABQ9HC53</accession>
<comment type="caution">
    <text evidence="2">The sequence shown here is derived from an EMBL/GenBank/DDBJ whole genome shotgun (WGS) entry which is preliminary data.</text>
</comment>
<organism evidence="2 3">
    <name type="scientific">Dryococelus australis</name>
    <dbReference type="NCBI Taxonomy" id="614101"/>
    <lineage>
        <taxon>Eukaryota</taxon>
        <taxon>Metazoa</taxon>
        <taxon>Ecdysozoa</taxon>
        <taxon>Arthropoda</taxon>
        <taxon>Hexapoda</taxon>
        <taxon>Insecta</taxon>
        <taxon>Pterygota</taxon>
        <taxon>Neoptera</taxon>
        <taxon>Polyneoptera</taxon>
        <taxon>Phasmatodea</taxon>
        <taxon>Verophasmatodea</taxon>
        <taxon>Anareolatae</taxon>
        <taxon>Phasmatidae</taxon>
        <taxon>Eurycanthinae</taxon>
        <taxon>Dryococelus</taxon>
    </lineage>
</organism>
<feature type="region of interest" description="Disordered" evidence="1">
    <location>
        <begin position="187"/>
        <end position="221"/>
    </location>
</feature>